<sequence length="77" mass="8297">MSIVVTASGQVTIPKDVLEQLGIGPGSKVDFRRHPDGTVELVGEEEKGTSSRFERFRGHAGPGPTTDEIMDMTRGEV</sequence>
<dbReference type="Gene3D" id="2.10.260.10">
    <property type="match status" value="1"/>
</dbReference>
<reference evidence="3 4" key="1">
    <citation type="submission" date="2024-06" db="EMBL/GenBank/DDBJ databases">
        <title>Genomic Encyclopedia of Type Strains, Phase IV (KMG-IV): sequencing the most valuable type-strain genomes for metagenomic binning, comparative biology and taxonomic classification.</title>
        <authorList>
            <person name="Goeker M."/>
        </authorList>
    </citation>
    <scope>NUCLEOTIDE SEQUENCE [LARGE SCALE GENOMIC DNA]</scope>
    <source>
        <strain evidence="3 4">DSM 29780</strain>
    </source>
</reference>
<evidence type="ECO:0000313" key="4">
    <source>
        <dbReference type="Proteomes" id="UP001549047"/>
    </source>
</evidence>
<gene>
    <name evidence="3" type="ORF">ABID16_003207</name>
</gene>
<dbReference type="RefSeq" id="WP_354557355.1">
    <property type="nucleotide sequence ID" value="NZ_JBEPMB010000005.1"/>
</dbReference>
<dbReference type="Proteomes" id="UP001549047">
    <property type="component" value="Unassembled WGS sequence"/>
</dbReference>
<dbReference type="InterPro" id="IPR037914">
    <property type="entry name" value="SpoVT-AbrB_sf"/>
</dbReference>
<dbReference type="SMART" id="SM00966">
    <property type="entry name" value="SpoVT_AbrB"/>
    <property type="match status" value="1"/>
</dbReference>
<dbReference type="Pfam" id="PF04014">
    <property type="entry name" value="MazE_antitoxin"/>
    <property type="match status" value="1"/>
</dbReference>
<name>A0ABV2J281_9HYPH</name>
<dbReference type="EMBL" id="JBEPMB010000005">
    <property type="protein sequence ID" value="MET3614864.1"/>
    <property type="molecule type" value="Genomic_DNA"/>
</dbReference>
<proteinExistence type="predicted"/>
<organism evidence="3 4">
    <name type="scientific">Rhizobium aquaticum</name>
    <dbReference type="NCBI Taxonomy" id="1549636"/>
    <lineage>
        <taxon>Bacteria</taxon>
        <taxon>Pseudomonadati</taxon>
        <taxon>Pseudomonadota</taxon>
        <taxon>Alphaproteobacteria</taxon>
        <taxon>Hyphomicrobiales</taxon>
        <taxon>Rhizobiaceae</taxon>
        <taxon>Rhizobium/Agrobacterium group</taxon>
        <taxon>Rhizobium</taxon>
    </lineage>
</organism>
<evidence type="ECO:0000256" key="1">
    <source>
        <dbReference type="SAM" id="MobiDB-lite"/>
    </source>
</evidence>
<dbReference type="NCBIfam" id="TIGR01439">
    <property type="entry name" value="lp_hng_hel_AbrB"/>
    <property type="match status" value="1"/>
</dbReference>
<keyword evidence="4" id="KW-1185">Reference proteome</keyword>
<feature type="compositionally biased region" description="Basic and acidic residues" evidence="1">
    <location>
        <begin position="44"/>
        <end position="57"/>
    </location>
</feature>
<dbReference type="SUPFAM" id="SSF89447">
    <property type="entry name" value="AbrB/MazE/MraZ-like"/>
    <property type="match status" value="1"/>
</dbReference>
<evidence type="ECO:0000313" key="3">
    <source>
        <dbReference type="EMBL" id="MET3614864.1"/>
    </source>
</evidence>
<feature type="region of interest" description="Disordered" evidence="1">
    <location>
        <begin position="42"/>
        <end position="77"/>
    </location>
</feature>
<accession>A0ABV2J281</accession>
<protein>
    <submittedName>
        <fullName evidence="3">AbrB family looped-hinge helix DNA binding protein</fullName>
    </submittedName>
</protein>
<comment type="caution">
    <text evidence="3">The sequence shown here is derived from an EMBL/GenBank/DDBJ whole genome shotgun (WGS) entry which is preliminary data.</text>
</comment>
<dbReference type="InterPro" id="IPR007159">
    <property type="entry name" value="SpoVT-AbrB_dom"/>
</dbReference>
<feature type="domain" description="SpoVT-AbrB" evidence="2">
    <location>
        <begin position="3"/>
        <end position="47"/>
    </location>
</feature>
<evidence type="ECO:0000259" key="2">
    <source>
        <dbReference type="SMART" id="SM00966"/>
    </source>
</evidence>